<dbReference type="AlphaFoldDB" id="S9THD3"/>
<sequence>MYQVLDGNHFPLPTSGGGVVFSSALPPFASSGHTTNPGGLAPLLGNQLSPPLQTVNYGGVGGVPLFMDGRTASLASTPAAGHPQSPATPMMGMSTTTEGCGAAPLCYMLKGADGSMVLVAGVPPQPQQQPQQQQQPPSFLAPTSPMPPVLLGGSSTGVDLGALSGSNYPPPAYGGLPMMVSPAAVSMTGPALAPAPAPTRRNGQRYEVGVVYEGYVKRYNPVRGFGFLTATHRLPPPPASGKPATDGVTREAQSSTDQGLSATTTAVAEGAVPVQLGDIFVHQAYVDMCGFRALPVGARVRWTVGCLPGHHAPQATDVHLLPAAPAAAEGGGGSGAEAPATAVATWLRAVDAGAPQEADDADLIELSEEVLAALNADDEELSPSGDTDTCIHGPLHKHTLYSKAK</sequence>
<dbReference type="OrthoDB" id="422005at2759"/>
<gene>
    <name evidence="2" type="ORF">STCU_11390</name>
</gene>
<reference evidence="2 3" key="1">
    <citation type="journal article" date="2013" name="PLoS ONE">
        <title>Predicting the Proteins of Angomonas deanei, Strigomonas culicis and Their Respective Endosymbionts Reveals New Aspects of the Trypanosomatidae Family.</title>
        <authorList>
            <person name="Motta M.C."/>
            <person name="Martins A.C."/>
            <person name="de Souza S.S."/>
            <person name="Catta-Preta C.M."/>
            <person name="Silva R."/>
            <person name="Klein C.C."/>
            <person name="de Almeida L.G."/>
            <person name="de Lima Cunha O."/>
            <person name="Ciapina L.P."/>
            <person name="Brocchi M."/>
            <person name="Colabardini A.C."/>
            <person name="de Araujo Lima B."/>
            <person name="Machado C.R."/>
            <person name="de Almeida Soares C.M."/>
            <person name="Probst C.M."/>
            <person name="de Menezes C.B."/>
            <person name="Thompson C.E."/>
            <person name="Bartholomeu D.C."/>
            <person name="Gradia D.F."/>
            <person name="Pavoni D.P."/>
            <person name="Grisard E.C."/>
            <person name="Fantinatti-Garboggini F."/>
            <person name="Marchini F.K."/>
            <person name="Rodrigues-Luiz G.F."/>
            <person name="Wagner G."/>
            <person name="Goldman G.H."/>
            <person name="Fietto J.L."/>
            <person name="Elias M.C."/>
            <person name="Goldman M.H."/>
            <person name="Sagot M.F."/>
            <person name="Pereira M."/>
            <person name="Stoco P.H."/>
            <person name="de Mendonca-Neto R.P."/>
            <person name="Teixeira S.M."/>
            <person name="Maciel T.E."/>
            <person name="de Oliveira Mendes T.A."/>
            <person name="Urmenyi T.P."/>
            <person name="de Souza W."/>
            <person name="Schenkman S."/>
            <person name="de Vasconcelos A.T."/>
        </authorList>
    </citation>
    <scope>NUCLEOTIDE SEQUENCE [LARGE SCALE GENOMIC DNA]</scope>
</reference>
<evidence type="ECO:0000256" key="1">
    <source>
        <dbReference type="SAM" id="MobiDB-lite"/>
    </source>
</evidence>
<feature type="compositionally biased region" description="Low complexity" evidence="1">
    <location>
        <begin position="128"/>
        <end position="137"/>
    </location>
</feature>
<evidence type="ECO:0008006" key="4">
    <source>
        <dbReference type="Google" id="ProtNLM"/>
    </source>
</evidence>
<comment type="caution">
    <text evidence="2">The sequence shown here is derived from an EMBL/GenBank/DDBJ whole genome shotgun (WGS) entry which is preliminary data.</text>
</comment>
<dbReference type="Proteomes" id="UP000015354">
    <property type="component" value="Unassembled WGS sequence"/>
</dbReference>
<dbReference type="EMBL" id="ATMH01011343">
    <property type="protein sequence ID" value="EPY16334.1"/>
    <property type="molecule type" value="Genomic_DNA"/>
</dbReference>
<proteinExistence type="predicted"/>
<evidence type="ECO:0000313" key="2">
    <source>
        <dbReference type="EMBL" id="EPY16334.1"/>
    </source>
</evidence>
<organism evidence="2 3">
    <name type="scientific">Strigomonas culicis</name>
    <dbReference type="NCBI Taxonomy" id="28005"/>
    <lineage>
        <taxon>Eukaryota</taxon>
        <taxon>Discoba</taxon>
        <taxon>Euglenozoa</taxon>
        <taxon>Kinetoplastea</taxon>
        <taxon>Metakinetoplastina</taxon>
        <taxon>Trypanosomatida</taxon>
        <taxon>Trypanosomatidae</taxon>
        <taxon>Strigomonadinae</taxon>
        <taxon>Strigomonas</taxon>
    </lineage>
</organism>
<feature type="compositionally biased region" description="Polar residues" evidence="1">
    <location>
        <begin position="251"/>
        <end position="260"/>
    </location>
</feature>
<evidence type="ECO:0000313" key="3">
    <source>
        <dbReference type="Proteomes" id="UP000015354"/>
    </source>
</evidence>
<dbReference type="Gene3D" id="2.40.50.140">
    <property type="entry name" value="Nucleic acid-binding proteins"/>
    <property type="match status" value="1"/>
</dbReference>
<dbReference type="InterPro" id="IPR012340">
    <property type="entry name" value="NA-bd_OB-fold"/>
</dbReference>
<keyword evidence="3" id="KW-1185">Reference proteome</keyword>
<feature type="region of interest" description="Disordered" evidence="1">
    <location>
        <begin position="234"/>
        <end position="260"/>
    </location>
</feature>
<name>S9THD3_9TRYP</name>
<accession>S9THD3</accession>
<protein>
    <recommendedName>
        <fullName evidence="4">CSD domain-containing protein</fullName>
    </recommendedName>
</protein>
<feature type="region of interest" description="Disordered" evidence="1">
    <location>
        <begin position="121"/>
        <end position="154"/>
    </location>
</feature>